<dbReference type="RefSeq" id="WP_082625832.1">
    <property type="nucleotide sequence ID" value="NZ_CYUE01000012.1"/>
</dbReference>
<comment type="cofactor">
    <cofactor evidence="1">
        <name>Zn(2+)</name>
        <dbReference type="ChEBI" id="CHEBI:29105"/>
    </cofactor>
</comment>
<reference evidence="10" key="1">
    <citation type="submission" date="2015-09" db="EMBL/GenBank/DDBJ databases">
        <authorList>
            <person name="Rodrigo-Torres Lidia"/>
            <person name="Arahal R.David."/>
        </authorList>
    </citation>
    <scope>NUCLEOTIDE SEQUENCE [LARGE SCALE GENOMIC DNA]</scope>
    <source>
        <strain evidence="10">CECT 5114</strain>
    </source>
</reference>
<dbReference type="Gene3D" id="3.30.2010.10">
    <property type="entry name" value="Metalloproteases ('zincins'), catalytic domain"/>
    <property type="match status" value="1"/>
</dbReference>
<feature type="chain" id="PRO_5006065468" evidence="7">
    <location>
        <begin position="23"/>
        <end position="444"/>
    </location>
</feature>
<sequence>MTFSKRSALVAFLFAAFLTVQANVAKAVTLLRDPDIEYSLQQLSKPILNAAGLGNSVRVLVVKDSSLNAFVVDNKHIFIHSGLLMRMENSDMLRAVIAHEAAHIANGHLARRYQNFGNARTIAGLGVALAALTAAATGNGEAAAGAALGISSSSQRVFFAHTRAEEASADKSALNYMVRSGADTQGAVDVFDLFRGQELLRTERQDPYVRTHPLTRDRLRNAKAAAQAYAGKAKKDPTAEYWFGRAQGKLSAFLRSPKWTKRTLKNSPSEDVRLMREAILFHRQSNSKKAISTIDRAIAMRPKDPFYYELRGQFLMESRQAKAAVSAYKGCVDRARNNALCLGSYGRALLASGQTKAALGVLERARSIDFRDGRILRDLATAYAKSGNGGMAAVASAERYALQGRMKDAGIQAKRGAGLLAEGSSGWRRAQDIILAAKRAEKKR</sequence>
<dbReference type="EMBL" id="CYUE01000012">
    <property type="protein sequence ID" value="CUK25244.1"/>
    <property type="molecule type" value="Genomic_DNA"/>
</dbReference>
<keyword evidence="5" id="KW-0862">Zinc</keyword>
<dbReference type="Pfam" id="PF01435">
    <property type="entry name" value="Peptidase_M48"/>
    <property type="match status" value="1"/>
</dbReference>
<feature type="domain" description="Peptidase M48" evidence="8">
    <location>
        <begin position="40"/>
        <end position="224"/>
    </location>
</feature>
<evidence type="ECO:0000256" key="3">
    <source>
        <dbReference type="ARBA" id="ARBA00022723"/>
    </source>
</evidence>
<dbReference type="PANTHER" id="PTHR22726">
    <property type="entry name" value="METALLOENDOPEPTIDASE OMA1"/>
    <property type="match status" value="1"/>
</dbReference>
<evidence type="ECO:0000256" key="5">
    <source>
        <dbReference type="ARBA" id="ARBA00022833"/>
    </source>
</evidence>
<dbReference type="GO" id="GO:0051603">
    <property type="term" value="P:proteolysis involved in protein catabolic process"/>
    <property type="evidence" value="ECO:0007669"/>
    <property type="project" value="TreeGrafter"/>
</dbReference>
<dbReference type="InterPro" id="IPR051156">
    <property type="entry name" value="Mito/Outer_Membr_Metalloprot"/>
</dbReference>
<keyword evidence="3" id="KW-0479">Metal-binding</keyword>
<dbReference type="STRING" id="1715691.TA5113_02894"/>
<evidence type="ECO:0000313" key="9">
    <source>
        <dbReference type="EMBL" id="CUK25244.1"/>
    </source>
</evidence>
<evidence type="ECO:0000256" key="4">
    <source>
        <dbReference type="ARBA" id="ARBA00022801"/>
    </source>
</evidence>
<proteinExistence type="predicted"/>
<evidence type="ECO:0000313" key="10">
    <source>
        <dbReference type="Proteomes" id="UP000051184"/>
    </source>
</evidence>
<dbReference type="Gene3D" id="1.25.40.10">
    <property type="entry name" value="Tetratricopeptide repeat domain"/>
    <property type="match status" value="1"/>
</dbReference>
<dbReference type="InterPro" id="IPR001915">
    <property type="entry name" value="Peptidase_M48"/>
</dbReference>
<keyword evidence="4" id="KW-0378">Hydrolase</keyword>
<feature type="signal peptide" evidence="7">
    <location>
        <begin position="1"/>
        <end position="22"/>
    </location>
</feature>
<evidence type="ECO:0000256" key="7">
    <source>
        <dbReference type="SAM" id="SignalP"/>
    </source>
</evidence>
<dbReference type="SUPFAM" id="SSF48452">
    <property type="entry name" value="TPR-like"/>
    <property type="match status" value="1"/>
</dbReference>
<dbReference type="GO" id="GO:0046872">
    <property type="term" value="F:metal ion binding"/>
    <property type="evidence" value="ECO:0007669"/>
    <property type="project" value="UniProtKB-KW"/>
</dbReference>
<keyword evidence="2" id="KW-0645">Protease</keyword>
<keyword evidence="6" id="KW-0482">Metalloprotease</keyword>
<dbReference type="OrthoDB" id="9814887at2"/>
<evidence type="ECO:0000256" key="6">
    <source>
        <dbReference type="ARBA" id="ARBA00023049"/>
    </source>
</evidence>
<keyword evidence="7" id="KW-0732">Signal</keyword>
<name>A0A0P1INY2_9RHOB</name>
<dbReference type="GO" id="GO:0004222">
    <property type="term" value="F:metalloendopeptidase activity"/>
    <property type="evidence" value="ECO:0007669"/>
    <property type="project" value="InterPro"/>
</dbReference>
<dbReference type="GO" id="GO:0016020">
    <property type="term" value="C:membrane"/>
    <property type="evidence" value="ECO:0007669"/>
    <property type="project" value="TreeGrafter"/>
</dbReference>
<protein>
    <submittedName>
        <fullName evidence="9">TPR repeat-containing protein YfgC</fullName>
    </submittedName>
</protein>
<evidence type="ECO:0000256" key="1">
    <source>
        <dbReference type="ARBA" id="ARBA00001947"/>
    </source>
</evidence>
<keyword evidence="10" id="KW-1185">Reference proteome</keyword>
<dbReference type="AlphaFoldDB" id="A0A0P1INY2"/>
<dbReference type="PANTHER" id="PTHR22726:SF1">
    <property type="entry name" value="METALLOENDOPEPTIDASE OMA1, MITOCHONDRIAL"/>
    <property type="match status" value="1"/>
</dbReference>
<dbReference type="InterPro" id="IPR011990">
    <property type="entry name" value="TPR-like_helical_dom_sf"/>
</dbReference>
<accession>A0A0P1INY2</accession>
<organism evidence="9 10">
    <name type="scientific">Cognatishimia activa</name>
    <dbReference type="NCBI Taxonomy" id="1715691"/>
    <lineage>
        <taxon>Bacteria</taxon>
        <taxon>Pseudomonadati</taxon>
        <taxon>Pseudomonadota</taxon>
        <taxon>Alphaproteobacteria</taxon>
        <taxon>Rhodobacterales</taxon>
        <taxon>Paracoccaceae</taxon>
        <taxon>Cognatishimia</taxon>
    </lineage>
</organism>
<evidence type="ECO:0000259" key="8">
    <source>
        <dbReference type="Pfam" id="PF01435"/>
    </source>
</evidence>
<evidence type="ECO:0000256" key="2">
    <source>
        <dbReference type="ARBA" id="ARBA00022670"/>
    </source>
</evidence>
<gene>
    <name evidence="9" type="primary">yfgC_1</name>
    <name evidence="9" type="ORF">TA5114_01037</name>
</gene>
<dbReference type="CDD" id="cd07324">
    <property type="entry name" value="M48C_Oma1-like"/>
    <property type="match status" value="1"/>
</dbReference>
<dbReference type="Proteomes" id="UP000051184">
    <property type="component" value="Unassembled WGS sequence"/>
</dbReference>